<organism evidence="2 3">
    <name type="scientific">Actinomyces graevenitzii C83</name>
    <dbReference type="NCBI Taxonomy" id="435830"/>
    <lineage>
        <taxon>Bacteria</taxon>
        <taxon>Bacillati</taxon>
        <taxon>Actinomycetota</taxon>
        <taxon>Actinomycetes</taxon>
        <taxon>Actinomycetales</taxon>
        <taxon>Actinomycetaceae</taxon>
        <taxon>Actinomyces</taxon>
    </lineage>
</organism>
<dbReference type="EMBL" id="ACRN01000001">
    <property type="protein sequence ID" value="EHM89430.1"/>
    <property type="molecule type" value="Genomic_DNA"/>
</dbReference>
<dbReference type="PATRIC" id="fig|435830.3.peg.84"/>
<proteinExistence type="predicted"/>
<dbReference type="AlphaFoldDB" id="G9PDL2"/>
<feature type="chain" id="PRO_5039307504" description="Lipoprotein" evidence="1">
    <location>
        <begin position="21"/>
        <end position="185"/>
    </location>
</feature>
<evidence type="ECO:0000256" key="1">
    <source>
        <dbReference type="SAM" id="SignalP"/>
    </source>
</evidence>
<dbReference type="PROSITE" id="PS51257">
    <property type="entry name" value="PROKAR_LIPOPROTEIN"/>
    <property type="match status" value="1"/>
</dbReference>
<sequence length="185" mass="19869">MRACLRLILTLTAVVALTTACTPFGSTSSRNRLPEDSRFAEFIYKTDGEIKVQERTDSFNERMPALGATAGHVAAANFPEGRSSLPSPDHHFWVTGVATVAPESIQKLSEGATGNNTLLPGIYPGLYQYVPQDCHFVTIPADHANTVLQTKANDIYSDWGSFTITNFAASADCNLIIVTGEGTTG</sequence>
<dbReference type="Proteomes" id="UP000003822">
    <property type="component" value="Unassembled WGS sequence"/>
</dbReference>
<evidence type="ECO:0008006" key="4">
    <source>
        <dbReference type="Google" id="ProtNLM"/>
    </source>
</evidence>
<evidence type="ECO:0000313" key="3">
    <source>
        <dbReference type="Proteomes" id="UP000003822"/>
    </source>
</evidence>
<evidence type="ECO:0000313" key="2">
    <source>
        <dbReference type="EMBL" id="EHM89430.1"/>
    </source>
</evidence>
<name>G9PDL2_9ACTO</name>
<comment type="caution">
    <text evidence="2">The sequence shown here is derived from an EMBL/GenBank/DDBJ whole genome shotgun (WGS) entry which is preliminary data.</text>
</comment>
<protein>
    <recommendedName>
        <fullName evidence="4">Lipoprotein</fullName>
    </recommendedName>
</protein>
<dbReference type="eggNOG" id="ENOG5031Z2W">
    <property type="taxonomic scope" value="Bacteria"/>
</dbReference>
<reference evidence="2 3" key="1">
    <citation type="submission" date="2011-10" db="EMBL/GenBank/DDBJ databases">
        <title>The Genome Sequence of Actinomyces graevenitzii C83.</title>
        <authorList>
            <consortium name="The Broad Institute Genome Sequencing Platform"/>
            <consortium name="The Broad Institute Genome Sequencing Center for Infectious Disease"/>
            <person name="Earl A."/>
            <person name="Ward D."/>
            <person name="Feldgarden M."/>
            <person name="Gevers D."/>
            <person name="Sibley C.D."/>
            <person name="Field T.R."/>
            <person name="Grinwis M."/>
            <person name="Eshaghurshan C.S."/>
            <person name="Surette M.G."/>
            <person name="Young S.K."/>
            <person name="Zeng Q."/>
            <person name="Gargeya S."/>
            <person name="Fitzgerald M."/>
            <person name="Haas B."/>
            <person name="Abouelleil A."/>
            <person name="Alvarado L."/>
            <person name="Arachchi H.M."/>
            <person name="Berlin A."/>
            <person name="Brown A."/>
            <person name="Chapman S.B."/>
            <person name="Chen Z."/>
            <person name="Dunbar C."/>
            <person name="Freedman E."/>
            <person name="Gearin G."/>
            <person name="Goldberg J."/>
            <person name="Griggs A."/>
            <person name="Gujja S."/>
            <person name="Heiman D."/>
            <person name="Howarth C."/>
            <person name="Larson L."/>
            <person name="Lui A."/>
            <person name="MacDonald P.J.P."/>
            <person name="Montmayeur A."/>
            <person name="Murphy C."/>
            <person name="Neiman D."/>
            <person name="Pearson M."/>
            <person name="Priest M."/>
            <person name="Roberts A."/>
            <person name="Saif S."/>
            <person name="Shea T."/>
            <person name="Shenoy N."/>
            <person name="Sisk P."/>
            <person name="Stolte C."/>
            <person name="Sykes S."/>
            <person name="Wortman J."/>
            <person name="Nusbaum C."/>
            <person name="Birren B."/>
        </authorList>
    </citation>
    <scope>NUCLEOTIDE SEQUENCE [LARGE SCALE GENOMIC DNA]</scope>
    <source>
        <strain evidence="2 3">C83</strain>
    </source>
</reference>
<feature type="signal peptide" evidence="1">
    <location>
        <begin position="1"/>
        <end position="20"/>
    </location>
</feature>
<gene>
    <name evidence="2" type="ORF">HMPREF0045_00095</name>
</gene>
<keyword evidence="3" id="KW-1185">Reference proteome</keyword>
<keyword evidence="1" id="KW-0732">Signal</keyword>
<accession>G9PDL2</accession>
<dbReference type="RefSeq" id="WP_005984464.1">
    <property type="nucleotide sequence ID" value="NZ_JH470338.1"/>
</dbReference>
<dbReference type="OrthoDB" id="3259256at2"/>
<dbReference type="HOGENOM" id="CLU_099331_0_0_11"/>